<evidence type="ECO:0000256" key="1">
    <source>
        <dbReference type="SAM" id="Phobius"/>
    </source>
</evidence>
<reference evidence="2 3" key="1">
    <citation type="journal article" date="2024" name="FEMS Microbiol. Lett.">
        <title>Xanthomonas protegens sp. nov., a novel rice seed-associated bacterium, provides in vivo protection against X. oryzae pv. oryzae, the bacterial leaf blight pathogen.</title>
        <authorList>
            <person name="Rana R."/>
            <person name="Sharma A."/>
            <person name="Madhavan V.N."/>
            <person name="Korpole S."/>
            <person name="Sonti R.V."/>
            <person name="Patel H.K."/>
            <person name="Patil P.B."/>
        </authorList>
    </citation>
    <scope>NUCLEOTIDE SEQUENCE [LARGE SCALE GENOMIC DNA]</scope>
    <source>
        <strain evidence="2 3">PPL118</strain>
    </source>
</reference>
<organism evidence="2 3">
    <name type="scientific">Xanthomonas protegens</name>
    <dbReference type="NCBI Taxonomy" id="3380705"/>
    <lineage>
        <taxon>Bacteria</taxon>
        <taxon>Pseudomonadati</taxon>
        <taxon>Pseudomonadota</taxon>
        <taxon>Gammaproteobacteria</taxon>
        <taxon>Lysobacterales</taxon>
        <taxon>Lysobacteraceae</taxon>
        <taxon>Xanthomonas</taxon>
    </lineage>
</organism>
<comment type="caution">
    <text evidence="2">The sequence shown here is derived from an EMBL/GenBank/DDBJ whole genome shotgun (WGS) entry which is preliminary data.</text>
</comment>
<protein>
    <recommendedName>
        <fullName evidence="4">Transmembrane protein</fullName>
    </recommendedName>
</protein>
<keyword evidence="1" id="KW-0812">Transmembrane</keyword>
<proteinExistence type="predicted"/>
<keyword evidence="1" id="KW-1133">Transmembrane helix</keyword>
<feature type="transmembrane region" description="Helical" evidence="1">
    <location>
        <begin position="142"/>
        <end position="163"/>
    </location>
</feature>
<name>A0ABU9LD73_9XANT</name>
<keyword evidence="3" id="KW-1185">Reference proteome</keyword>
<dbReference type="Proteomes" id="UP001486626">
    <property type="component" value="Unassembled WGS sequence"/>
</dbReference>
<evidence type="ECO:0000313" key="2">
    <source>
        <dbReference type="EMBL" id="MEL4892622.1"/>
    </source>
</evidence>
<gene>
    <name evidence="2" type="ORF">PIQ37_14455</name>
</gene>
<dbReference type="EMBL" id="JAQJCQ010000012">
    <property type="protein sequence ID" value="MEL4892622.1"/>
    <property type="molecule type" value="Genomic_DNA"/>
</dbReference>
<accession>A0ABU9LD73</accession>
<evidence type="ECO:0000313" key="3">
    <source>
        <dbReference type="Proteomes" id="UP001486626"/>
    </source>
</evidence>
<feature type="transmembrane region" description="Helical" evidence="1">
    <location>
        <begin position="107"/>
        <end position="130"/>
    </location>
</feature>
<evidence type="ECO:0008006" key="4">
    <source>
        <dbReference type="Google" id="ProtNLM"/>
    </source>
</evidence>
<keyword evidence="1" id="KW-0472">Membrane</keyword>
<sequence length="261" mass="29710">MVAKAARAPCDGVWRAAAARHVRPQHALCGRCARKKLPQDRQPTFRVRHRICKEPVMLALFKGLGLLLEDNALHQRSFPEQVAHWQHKSEAQIREEVALLAKAKQQWLVASIIGWQAISLILLGVITAQLWQHDYHLTFSRIVIVVTSWVAILFVIWFIANMFDRTAGFERWLTAFNSREPLSADADTVECVADALNMARKYPEILAYKREVVANRELRHEDIRIMREMGRIRLHAELVASLIQFEGTPPGGQPGVFRVAG</sequence>